<keyword evidence="1" id="KW-0472">Membrane</keyword>
<gene>
    <name evidence="2" type="ORF">DB88DRAFT_67105</name>
</gene>
<accession>A0AAD9CYM4</accession>
<sequence>MTVLQDITAYIANTTTTLSPINLPLAPVTPLSQLLHHVTTTHVHPVYYPFLRFGAIHAARVTLVWAALTRGRKRTVPFFQDLFGYLVMCWGGGTVTSLLLSQPPSWLIDPTPWLVYPPIYLALVSTGLARFIVSTAPTLVNLFGAYIDGITRGTTISALPSTLSASSPAIAESLLATALISGITVSSGGWIVQAFGMHEDEWKVGKPTVLNGGVLDTLDLWSGALTGLLYATLTGSFAELDGARAVLALAIPDDLRAKRLGKGIVDTNTARAISVLVLGSLLAARVVTQAILGLRDRKPVTRVQTQEEIIEELTGEKVEVVKTPLDVQIGGTKVTPRKKRGKSAGLGS</sequence>
<keyword evidence="3" id="KW-1185">Reference proteome</keyword>
<organism evidence="2 3">
    <name type="scientific">Papiliotrema laurentii</name>
    <name type="common">Cryptococcus laurentii</name>
    <dbReference type="NCBI Taxonomy" id="5418"/>
    <lineage>
        <taxon>Eukaryota</taxon>
        <taxon>Fungi</taxon>
        <taxon>Dikarya</taxon>
        <taxon>Basidiomycota</taxon>
        <taxon>Agaricomycotina</taxon>
        <taxon>Tremellomycetes</taxon>
        <taxon>Tremellales</taxon>
        <taxon>Rhynchogastremaceae</taxon>
        <taxon>Papiliotrema</taxon>
    </lineage>
</organism>
<reference evidence="2" key="1">
    <citation type="submission" date="2023-02" db="EMBL/GenBank/DDBJ databases">
        <title>Identification and recombinant expression of a fungal hydrolase from Papiliotrema laurentii that hydrolyzes apple cutin and clears colloidal polyester polyurethane.</title>
        <authorList>
            <consortium name="DOE Joint Genome Institute"/>
            <person name="Roman V.A."/>
            <person name="Bojanowski C."/>
            <person name="Crable B.R."/>
            <person name="Wagner D.N."/>
            <person name="Hung C.S."/>
            <person name="Nadeau L.J."/>
            <person name="Schratz L."/>
            <person name="Haridas S."/>
            <person name="Pangilinan J."/>
            <person name="Lipzen A."/>
            <person name="Na H."/>
            <person name="Yan M."/>
            <person name="Ng V."/>
            <person name="Grigoriev I.V."/>
            <person name="Spatafora J.W."/>
            <person name="Barlow D."/>
            <person name="Biffinger J."/>
            <person name="Kelley-Loughnane N."/>
            <person name="Varaljay V.A."/>
            <person name="Crookes-Goodson W.J."/>
        </authorList>
    </citation>
    <scope>NUCLEOTIDE SEQUENCE</scope>
    <source>
        <strain evidence="2">5307AH</strain>
    </source>
</reference>
<comment type="caution">
    <text evidence="2">The sequence shown here is derived from an EMBL/GenBank/DDBJ whole genome shotgun (WGS) entry which is preliminary data.</text>
</comment>
<feature type="transmembrane region" description="Helical" evidence="1">
    <location>
        <begin position="113"/>
        <end position="133"/>
    </location>
</feature>
<feature type="transmembrane region" description="Helical" evidence="1">
    <location>
        <begin position="82"/>
        <end position="101"/>
    </location>
</feature>
<evidence type="ECO:0000313" key="3">
    <source>
        <dbReference type="Proteomes" id="UP001182556"/>
    </source>
</evidence>
<dbReference type="AlphaFoldDB" id="A0AAD9CYM4"/>
<keyword evidence="1" id="KW-0812">Transmembrane</keyword>
<evidence type="ECO:0000313" key="2">
    <source>
        <dbReference type="EMBL" id="KAK1921531.1"/>
    </source>
</evidence>
<evidence type="ECO:0000256" key="1">
    <source>
        <dbReference type="SAM" id="Phobius"/>
    </source>
</evidence>
<dbReference type="Proteomes" id="UP001182556">
    <property type="component" value="Unassembled WGS sequence"/>
</dbReference>
<name>A0AAD9CYM4_PAPLA</name>
<proteinExistence type="predicted"/>
<keyword evidence="1" id="KW-1133">Transmembrane helix</keyword>
<protein>
    <submittedName>
        <fullName evidence="2">Uncharacterized protein</fullName>
    </submittedName>
</protein>
<dbReference type="EMBL" id="JAODAN010000010">
    <property type="protein sequence ID" value="KAK1921531.1"/>
    <property type="molecule type" value="Genomic_DNA"/>
</dbReference>